<dbReference type="Pfam" id="PF12625">
    <property type="entry name" value="Arabinose_bd"/>
    <property type="match status" value="1"/>
</dbReference>
<sequence>MTAAGAGGAPRPRPLQVEPCVDPLEASAEVTGGSDFGLRLSSRQSIDVLGPLSIVLRNAPTIRGALNDLIRCLFVHSRASPCGCLRETNTTCVPYRCRTNPSSAARCTSVSSGRGC</sequence>
<feature type="domain" description="HTH-type transcriptional regulator AraC-type N-terminal" evidence="1">
    <location>
        <begin position="24"/>
        <end position="96"/>
    </location>
</feature>
<gene>
    <name evidence="2" type="ORF">BZL54_07340</name>
</gene>
<dbReference type="InterPro" id="IPR032687">
    <property type="entry name" value="AraC-type_N"/>
</dbReference>
<evidence type="ECO:0000259" key="1">
    <source>
        <dbReference type="Pfam" id="PF12625"/>
    </source>
</evidence>
<reference evidence="2 3" key="1">
    <citation type="submission" date="2017-01" db="EMBL/GenBank/DDBJ databases">
        <title>Whole-Genome Shotgun Sequencing of Two beta-Proteobacterial Species in Search of the Bulgecin Biosynthetic Cluster.</title>
        <authorList>
            <person name="Horsman M.E."/>
            <person name="Marous D.R."/>
            <person name="Li R."/>
            <person name="Oliver R.A."/>
            <person name="Byun B."/>
            <person name="Emrich S.J."/>
            <person name="Boggess B."/>
            <person name="Townsend C.A."/>
            <person name="Mobashery S."/>
        </authorList>
    </citation>
    <scope>NUCLEOTIDE SEQUENCE [LARGE SCALE GENOMIC DNA]</scope>
    <source>
        <strain evidence="2 3">ATCC 31433</strain>
    </source>
</reference>
<proteinExistence type="predicted"/>
<evidence type="ECO:0000313" key="2">
    <source>
        <dbReference type="EMBL" id="PCE33154.1"/>
    </source>
</evidence>
<accession>A0A2A4FKK6</accession>
<evidence type="ECO:0000313" key="3">
    <source>
        <dbReference type="Proteomes" id="UP000217994"/>
    </source>
</evidence>
<protein>
    <recommendedName>
        <fullName evidence="1">HTH-type transcriptional regulator AraC-type N-terminal domain-containing protein</fullName>
    </recommendedName>
</protein>
<name>A0A2A4FKK6_9BURK</name>
<dbReference type="AlphaFoldDB" id="A0A2A4FKK6"/>
<organism evidence="2 3">
    <name type="scientific">Burkholderia ubonensis subsp. mesacidophila</name>
    <dbReference type="NCBI Taxonomy" id="265293"/>
    <lineage>
        <taxon>Bacteria</taxon>
        <taxon>Pseudomonadati</taxon>
        <taxon>Pseudomonadota</taxon>
        <taxon>Betaproteobacteria</taxon>
        <taxon>Burkholderiales</taxon>
        <taxon>Burkholderiaceae</taxon>
        <taxon>Burkholderia</taxon>
        <taxon>Burkholderia cepacia complex</taxon>
    </lineage>
</organism>
<comment type="caution">
    <text evidence="2">The sequence shown here is derived from an EMBL/GenBank/DDBJ whole genome shotgun (WGS) entry which is preliminary data.</text>
</comment>
<dbReference type="Proteomes" id="UP000217994">
    <property type="component" value="Unassembled WGS sequence"/>
</dbReference>
<dbReference type="EMBL" id="MTZU01000021">
    <property type="protein sequence ID" value="PCE33154.1"/>
    <property type="molecule type" value="Genomic_DNA"/>
</dbReference>